<proteinExistence type="predicted"/>
<protein>
    <submittedName>
        <fullName evidence="1">Uncharacterized protein</fullName>
    </submittedName>
</protein>
<reference evidence="1" key="1">
    <citation type="submission" date="2019-02" db="EMBL/GenBank/DDBJ databases">
        <authorList>
            <person name="Gruber-Vodicka R. H."/>
            <person name="Seah K. B. B."/>
        </authorList>
    </citation>
    <scope>NUCLEOTIDE SEQUENCE</scope>
    <source>
        <strain evidence="1">BECK_BY7</strain>
    </source>
</reference>
<organism evidence="1">
    <name type="scientific">Candidatus Kentrum sp. LFY</name>
    <dbReference type="NCBI Taxonomy" id="2126342"/>
    <lineage>
        <taxon>Bacteria</taxon>
        <taxon>Pseudomonadati</taxon>
        <taxon>Pseudomonadota</taxon>
        <taxon>Gammaproteobacteria</taxon>
        <taxon>Candidatus Kentrum</taxon>
    </lineage>
</organism>
<dbReference type="AlphaFoldDB" id="A0A450WBK4"/>
<accession>A0A450WBK4</accession>
<evidence type="ECO:0000313" key="1">
    <source>
        <dbReference type="EMBL" id="VFK14410.1"/>
    </source>
</evidence>
<name>A0A450WBK4_9GAMM</name>
<gene>
    <name evidence="1" type="ORF">BECKLFY1418C_GA0070996_100827</name>
</gene>
<sequence length="91" mass="10409">MIFGPDYWTLLFGTFFIQDILTIESSSQTNEACFASVKQCFIYFPLSLANESSITKCQFCFTNAKSHFIGLRESFASGMEKDDLFAKMSWK</sequence>
<dbReference type="EMBL" id="CAADFN010000008">
    <property type="protein sequence ID" value="VFK14410.1"/>
    <property type="molecule type" value="Genomic_DNA"/>
</dbReference>